<dbReference type="AlphaFoldDB" id="A0A2G9C578"/>
<dbReference type="InterPro" id="IPR050832">
    <property type="entry name" value="Bact_Acetyltransf"/>
</dbReference>
<proteinExistence type="predicted"/>
<dbReference type="SUPFAM" id="SSF55729">
    <property type="entry name" value="Acyl-CoA N-acyltransferases (Nat)"/>
    <property type="match status" value="1"/>
</dbReference>
<dbReference type="PROSITE" id="PS51186">
    <property type="entry name" value="GNAT"/>
    <property type="match status" value="1"/>
</dbReference>
<dbReference type="Gene3D" id="3.40.630.30">
    <property type="match status" value="1"/>
</dbReference>
<keyword evidence="5" id="KW-1185">Reference proteome</keyword>
<dbReference type="Proteomes" id="UP000231501">
    <property type="component" value="Unassembled WGS sequence"/>
</dbReference>
<dbReference type="OrthoDB" id="336415at2"/>
<dbReference type="GO" id="GO:0016747">
    <property type="term" value="F:acyltransferase activity, transferring groups other than amino-acyl groups"/>
    <property type="evidence" value="ECO:0007669"/>
    <property type="project" value="InterPro"/>
</dbReference>
<dbReference type="InterPro" id="IPR016181">
    <property type="entry name" value="Acyl_CoA_acyltransferase"/>
</dbReference>
<dbReference type="RefSeq" id="WP_099863163.1">
    <property type="nucleotide sequence ID" value="NZ_PEOG01000059.1"/>
</dbReference>
<comment type="caution">
    <text evidence="4">The sequence shown here is derived from an EMBL/GenBank/DDBJ whole genome shotgun (WGS) entry which is preliminary data.</text>
</comment>
<evidence type="ECO:0000313" key="4">
    <source>
        <dbReference type="EMBL" id="PIM51600.1"/>
    </source>
</evidence>
<accession>A0A2G9C578</accession>
<name>A0A2G9C578_9BURK</name>
<keyword evidence="2" id="KW-0012">Acyltransferase</keyword>
<evidence type="ECO:0000256" key="2">
    <source>
        <dbReference type="ARBA" id="ARBA00023315"/>
    </source>
</evidence>
<dbReference type="EMBL" id="PEOG01000059">
    <property type="protein sequence ID" value="PIM51600.1"/>
    <property type="molecule type" value="Genomic_DNA"/>
</dbReference>
<evidence type="ECO:0000259" key="3">
    <source>
        <dbReference type="PROSITE" id="PS51186"/>
    </source>
</evidence>
<keyword evidence="1 4" id="KW-0808">Transferase</keyword>
<feature type="domain" description="N-acetyltransferase" evidence="3">
    <location>
        <begin position="17"/>
        <end position="181"/>
    </location>
</feature>
<sequence length="191" mass="21341">MQTPPPSSRDFRLADGLTLRRPRVEDARAHAELMGHAGVQPWLLQTPYPSELQWQERFGKAPDTASGELVLLAFDGDRLVGSAGLHPVGPQARRRHAMMLGIGVHPDAHGRGVGSGLMDALMRQADDWLGLQRIELTVFVDNLRAIRLYERFGFEHEGRLRGFALREGRYVDAFTMARLHPHPPVIERSAA</sequence>
<evidence type="ECO:0000313" key="5">
    <source>
        <dbReference type="Proteomes" id="UP000231501"/>
    </source>
</evidence>
<protein>
    <submittedName>
        <fullName evidence="4">GNAT family N-acetyltransferase</fullName>
    </submittedName>
</protein>
<dbReference type="Pfam" id="PF00583">
    <property type="entry name" value="Acetyltransf_1"/>
    <property type="match status" value="1"/>
</dbReference>
<dbReference type="InterPro" id="IPR000182">
    <property type="entry name" value="GNAT_dom"/>
</dbReference>
<evidence type="ECO:0000256" key="1">
    <source>
        <dbReference type="ARBA" id="ARBA00022679"/>
    </source>
</evidence>
<organism evidence="4 5">
    <name type="scientific">Roseateles chitinivorans</name>
    <dbReference type="NCBI Taxonomy" id="2917965"/>
    <lineage>
        <taxon>Bacteria</taxon>
        <taxon>Pseudomonadati</taxon>
        <taxon>Pseudomonadota</taxon>
        <taxon>Betaproteobacteria</taxon>
        <taxon>Burkholderiales</taxon>
        <taxon>Sphaerotilaceae</taxon>
        <taxon>Roseateles</taxon>
    </lineage>
</organism>
<gene>
    <name evidence="4" type="ORF">CS062_19090</name>
</gene>
<dbReference type="PANTHER" id="PTHR43877:SF2">
    <property type="entry name" value="AMINOALKYLPHOSPHONATE N-ACETYLTRANSFERASE-RELATED"/>
    <property type="match status" value="1"/>
</dbReference>
<dbReference type="PANTHER" id="PTHR43877">
    <property type="entry name" value="AMINOALKYLPHOSPHONATE N-ACETYLTRANSFERASE-RELATED-RELATED"/>
    <property type="match status" value="1"/>
</dbReference>
<reference evidence="4 5" key="1">
    <citation type="submission" date="2017-11" db="EMBL/GenBank/DDBJ databases">
        <title>Draft genome sequence of Mitsuaria sp. HWN-4.</title>
        <authorList>
            <person name="Gundlapally S.R."/>
        </authorList>
    </citation>
    <scope>NUCLEOTIDE SEQUENCE [LARGE SCALE GENOMIC DNA]</scope>
    <source>
        <strain evidence="4 5">HWN-4</strain>
    </source>
</reference>
<dbReference type="CDD" id="cd04301">
    <property type="entry name" value="NAT_SF"/>
    <property type="match status" value="1"/>
</dbReference>